<evidence type="ECO:0000259" key="8">
    <source>
        <dbReference type="PROSITE" id="PS50157"/>
    </source>
</evidence>
<dbReference type="SMART" id="SM00355">
    <property type="entry name" value="ZnF_C2H2"/>
    <property type="match status" value="2"/>
</dbReference>
<dbReference type="STRING" id="1149755.A0A2J6QRE3"/>
<dbReference type="FunFam" id="3.30.160.60:FF:000125">
    <property type="entry name" value="Putative zinc finger protein 143"/>
    <property type="match status" value="1"/>
</dbReference>
<dbReference type="Proteomes" id="UP000235786">
    <property type="component" value="Unassembled WGS sequence"/>
</dbReference>
<dbReference type="SUPFAM" id="SSF57667">
    <property type="entry name" value="beta-beta-alpha zinc fingers"/>
    <property type="match status" value="1"/>
</dbReference>
<evidence type="ECO:0000313" key="10">
    <source>
        <dbReference type="Proteomes" id="UP000235786"/>
    </source>
</evidence>
<dbReference type="GO" id="GO:0000785">
    <property type="term" value="C:chromatin"/>
    <property type="evidence" value="ECO:0007669"/>
    <property type="project" value="TreeGrafter"/>
</dbReference>
<feature type="domain" description="C2H2-type" evidence="8">
    <location>
        <begin position="317"/>
        <end position="344"/>
    </location>
</feature>
<dbReference type="GO" id="GO:0000978">
    <property type="term" value="F:RNA polymerase II cis-regulatory region sequence-specific DNA binding"/>
    <property type="evidence" value="ECO:0007669"/>
    <property type="project" value="TreeGrafter"/>
</dbReference>
<keyword evidence="4" id="KW-0862">Zinc</keyword>
<feature type="compositionally biased region" description="Low complexity" evidence="7">
    <location>
        <begin position="12"/>
        <end position="27"/>
    </location>
</feature>
<evidence type="ECO:0000256" key="5">
    <source>
        <dbReference type="ARBA" id="ARBA00044085"/>
    </source>
</evidence>
<feature type="region of interest" description="Disordered" evidence="7">
    <location>
        <begin position="12"/>
        <end position="41"/>
    </location>
</feature>
<feature type="domain" description="C2H2-type" evidence="8">
    <location>
        <begin position="287"/>
        <end position="316"/>
    </location>
</feature>
<dbReference type="InterPro" id="IPR036236">
    <property type="entry name" value="Znf_C2H2_sf"/>
</dbReference>
<evidence type="ECO:0000256" key="7">
    <source>
        <dbReference type="SAM" id="MobiDB-lite"/>
    </source>
</evidence>
<evidence type="ECO:0000313" key="9">
    <source>
        <dbReference type="EMBL" id="PMD28834.1"/>
    </source>
</evidence>
<dbReference type="Gene3D" id="3.30.160.60">
    <property type="entry name" value="Classic Zinc Finger"/>
    <property type="match status" value="2"/>
</dbReference>
<dbReference type="AlphaFoldDB" id="A0A2J6QRE3"/>
<dbReference type="OrthoDB" id="654211at2759"/>
<gene>
    <name evidence="9" type="ORF">L207DRAFT_521352</name>
</gene>
<dbReference type="PANTHER" id="PTHR14003">
    <property type="entry name" value="TRANSCRIPTIONAL REPRESSOR PROTEIN YY"/>
    <property type="match status" value="1"/>
</dbReference>
<organism evidence="9 10">
    <name type="scientific">Hyaloscypha variabilis (strain UAMH 11265 / GT02V1 / F)</name>
    <name type="common">Meliniomyces variabilis</name>
    <dbReference type="NCBI Taxonomy" id="1149755"/>
    <lineage>
        <taxon>Eukaryota</taxon>
        <taxon>Fungi</taxon>
        <taxon>Dikarya</taxon>
        <taxon>Ascomycota</taxon>
        <taxon>Pezizomycotina</taxon>
        <taxon>Leotiomycetes</taxon>
        <taxon>Helotiales</taxon>
        <taxon>Hyaloscyphaceae</taxon>
        <taxon>Hyaloscypha</taxon>
        <taxon>Hyaloscypha variabilis</taxon>
    </lineage>
</organism>
<protein>
    <recommendedName>
        <fullName evidence="5">C2H2 type master regulator of conidiophore development brlA</fullName>
    </recommendedName>
</protein>
<reference evidence="9 10" key="1">
    <citation type="submission" date="2016-04" db="EMBL/GenBank/DDBJ databases">
        <title>A degradative enzymes factory behind the ericoid mycorrhizal symbiosis.</title>
        <authorList>
            <consortium name="DOE Joint Genome Institute"/>
            <person name="Martino E."/>
            <person name="Morin E."/>
            <person name="Grelet G."/>
            <person name="Kuo A."/>
            <person name="Kohler A."/>
            <person name="Daghino S."/>
            <person name="Barry K."/>
            <person name="Choi C."/>
            <person name="Cichocki N."/>
            <person name="Clum A."/>
            <person name="Copeland A."/>
            <person name="Hainaut M."/>
            <person name="Haridas S."/>
            <person name="Labutti K."/>
            <person name="Lindquist E."/>
            <person name="Lipzen A."/>
            <person name="Khouja H.-R."/>
            <person name="Murat C."/>
            <person name="Ohm R."/>
            <person name="Olson A."/>
            <person name="Spatafora J."/>
            <person name="Veneault-Fourrey C."/>
            <person name="Henrissat B."/>
            <person name="Grigoriev I."/>
            <person name="Martin F."/>
            <person name="Perotto S."/>
        </authorList>
    </citation>
    <scope>NUCLEOTIDE SEQUENCE [LARGE SCALE GENOMIC DNA]</scope>
    <source>
        <strain evidence="9 10">F</strain>
    </source>
</reference>
<dbReference type="GO" id="GO:0000981">
    <property type="term" value="F:DNA-binding transcription factor activity, RNA polymerase II-specific"/>
    <property type="evidence" value="ECO:0007669"/>
    <property type="project" value="UniProtKB-ARBA"/>
</dbReference>
<evidence type="ECO:0000256" key="4">
    <source>
        <dbReference type="ARBA" id="ARBA00022833"/>
    </source>
</evidence>
<dbReference type="PROSITE" id="PS00028">
    <property type="entry name" value="ZINC_FINGER_C2H2_1"/>
    <property type="match status" value="2"/>
</dbReference>
<keyword evidence="10" id="KW-1185">Reference proteome</keyword>
<dbReference type="GO" id="GO:0005667">
    <property type="term" value="C:transcription regulator complex"/>
    <property type="evidence" value="ECO:0007669"/>
    <property type="project" value="TreeGrafter"/>
</dbReference>
<feature type="compositionally biased region" description="Basic and acidic residues" evidence="7">
    <location>
        <begin position="368"/>
        <end position="381"/>
    </location>
</feature>
<keyword evidence="1" id="KW-0479">Metal-binding</keyword>
<name>A0A2J6QRE3_HYAVF</name>
<evidence type="ECO:0000256" key="1">
    <source>
        <dbReference type="ARBA" id="ARBA00022723"/>
    </source>
</evidence>
<dbReference type="InterPro" id="IPR013087">
    <property type="entry name" value="Znf_C2H2_type"/>
</dbReference>
<evidence type="ECO:0000256" key="3">
    <source>
        <dbReference type="ARBA" id="ARBA00022771"/>
    </source>
</evidence>
<evidence type="ECO:0000256" key="6">
    <source>
        <dbReference type="PROSITE-ProRule" id="PRU00042"/>
    </source>
</evidence>
<evidence type="ECO:0000256" key="2">
    <source>
        <dbReference type="ARBA" id="ARBA00022737"/>
    </source>
</evidence>
<dbReference type="EMBL" id="KZ613983">
    <property type="protein sequence ID" value="PMD28834.1"/>
    <property type="molecule type" value="Genomic_DNA"/>
</dbReference>
<accession>A0A2J6QRE3</accession>
<sequence>MNMGFGADIHSASSSFSSDSSINSTFSPDGSDWDSSSAVDTPVHTPTRTNFDLVKLEDLSMRDSTPSRNSKRKGANMGFCNMNSITRDVLSGFSDPSMIFAADGKLLSDQAMMGYNNFATYIGPTPNSFSNASCISLDTHYPFDGDLFSPISDLDQSPTQDYVNPSQTTFMETFDFNSPMRSAKSTHFNISYDAPISDYDSGLGHFIPTYHDFKSCSTTPSRHSSLRQSVLETRPTAAALQQIQEEATPTKQAPRQVNTAKKAYKNKLRAQRDTHLPNVERIQQATHRCEWPGCSKKFLRQEHLKRHRDTHTGTQVHPCEFCNKPFSRPDNLKSHVFLHFQPPKKSSRTKYFARAQQVYESMGRKPSTKTEKIKREDDKGLQTRSRAMASGY</sequence>
<keyword evidence="3 6" id="KW-0863">Zinc-finger</keyword>
<dbReference type="PROSITE" id="PS50157">
    <property type="entry name" value="ZINC_FINGER_C2H2_2"/>
    <property type="match status" value="2"/>
</dbReference>
<dbReference type="Pfam" id="PF00096">
    <property type="entry name" value="zf-C2H2"/>
    <property type="match status" value="1"/>
</dbReference>
<proteinExistence type="predicted"/>
<dbReference type="GO" id="GO:0008270">
    <property type="term" value="F:zinc ion binding"/>
    <property type="evidence" value="ECO:0007669"/>
    <property type="project" value="UniProtKB-KW"/>
</dbReference>
<dbReference type="PANTHER" id="PTHR14003:SF19">
    <property type="entry name" value="YY2 TRANSCRIPTION FACTOR"/>
    <property type="match status" value="1"/>
</dbReference>
<keyword evidence="2" id="KW-0677">Repeat</keyword>
<feature type="region of interest" description="Disordered" evidence="7">
    <location>
        <begin position="358"/>
        <end position="392"/>
    </location>
</feature>